<organism evidence="1 2">
    <name type="scientific">Microbulbifer taiwanensis</name>
    <dbReference type="NCBI Taxonomy" id="986746"/>
    <lineage>
        <taxon>Bacteria</taxon>
        <taxon>Pseudomonadati</taxon>
        <taxon>Pseudomonadota</taxon>
        <taxon>Gammaproteobacteria</taxon>
        <taxon>Cellvibrionales</taxon>
        <taxon>Microbulbiferaceae</taxon>
        <taxon>Microbulbifer</taxon>
    </lineage>
</organism>
<dbReference type="RefSeq" id="WP_193189185.1">
    <property type="nucleotide sequence ID" value="NZ_JACZFR010000001.1"/>
</dbReference>
<dbReference type="Proteomes" id="UP001596425">
    <property type="component" value="Unassembled WGS sequence"/>
</dbReference>
<keyword evidence="2" id="KW-1185">Reference proteome</keyword>
<protein>
    <submittedName>
        <fullName evidence="1">Uncharacterized protein</fullName>
    </submittedName>
</protein>
<sequence length="111" mass="12590">MGKFLCFAMGGKIAGVVGLGDWGQQELLQVAKSPCNIQLKVCERSHTKLQIITGAPRIPFLRDINSDNKNVTGITVYERMDARALKKPAEIRYMRSQNFTLTRMAKIYIEW</sequence>
<name>A0ABW1YKT6_9GAMM</name>
<proteinExistence type="predicted"/>
<evidence type="ECO:0000313" key="2">
    <source>
        <dbReference type="Proteomes" id="UP001596425"/>
    </source>
</evidence>
<comment type="caution">
    <text evidence="1">The sequence shown here is derived from an EMBL/GenBank/DDBJ whole genome shotgun (WGS) entry which is preliminary data.</text>
</comment>
<gene>
    <name evidence="1" type="ORF">ACFQBM_08590</name>
</gene>
<dbReference type="EMBL" id="JBHSVR010000001">
    <property type="protein sequence ID" value="MFC6633334.1"/>
    <property type="molecule type" value="Genomic_DNA"/>
</dbReference>
<evidence type="ECO:0000313" key="1">
    <source>
        <dbReference type="EMBL" id="MFC6633334.1"/>
    </source>
</evidence>
<reference evidence="2" key="1">
    <citation type="journal article" date="2019" name="Int. J. Syst. Evol. Microbiol.">
        <title>The Global Catalogue of Microorganisms (GCM) 10K type strain sequencing project: providing services to taxonomists for standard genome sequencing and annotation.</title>
        <authorList>
            <consortium name="The Broad Institute Genomics Platform"/>
            <consortium name="The Broad Institute Genome Sequencing Center for Infectious Disease"/>
            <person name="Wu L."/>
            <person name="Ma J."/>
        </authorList>
    </citation>
    <scope>NUCLEOTIDE SEQUENCE [LARGE SCALE GENOMIC DNA]</scope>
    <source>
        <strain evidence="2">CGMCC 1.13718</strain>
    </source>
</reference>
<accession>A0ABW1YKT6</accession>